<dbReference type="SUPFAM" id="SSF52540">
    <property type="entry name" value="P-loop containing nucleoside triphosphate hydrolases"/>
    <property type="match status" value="1"/>
</dbReference>
<evidence type="ECO:0000256" key="3">
    <source>
        <dbReference type="ARBA" id="ARBA00022741"/>
    </source>
</evidence>
<reference evidence="11" key="1">
    <citation type="journal article" date="2019" name="Int. J. Syst. Evol. Microbiol.">
        <title>The Global Catalogue of Microorganisms (GCM) 10K type strain sequencing project: providing services to taxonomists for standard genome sequencing and annotation.</title>
        <authorList>
            <consortium name="The Broad Institute Genomics Platform"/>
            <consortium name="The Broad Institute Genome Sequencing Center for Infectious Disease"/>
            <person name="Wu L."/>
            <person name="Ma J."/>
        </authorList>
    </citation>
    <scope>NUCLEOTIDE SEQUENCE [LARGE SCALE GENOMIC DNA]</scope>
    <source>
        <strain evidence="11">CCUG 56698</strain>
    </source>
</reference>
<dbReference type="PANTHER" id="PTHR24221">
    <property type="entry name" value="ATP-BINDING CASSETTE SUB-FAMILY B"/>
    <property type="match status" value="1"/>
</dbReference>
<dbReference type="InterPro" id="IPR036640">
    <property type="entry name" value="ABC1_TM_sf"/>
</dbReference>
<dbReference type="Pfam" id="PF00005">
    <property type="entry name" value="ABC_tran"/>
    <property type="match status" value="1"/>
</dbReference>
<organism evidence="10 11">
    <name type="scientific">Schaalia naturae</name>
    <dbReference type="NCBI Taxonomy" id="635203"/>
    <lineage>
        <taxon>Bacteria</taxon>
        <taxon>Bacillati</taxon>
        <taxon>Actinomycetota</taxon>
        <taxon>Actinomycetes</taxon>
        <taxon>Actinomycetales</taxon>
        <taxon>Actinomycetaceae</taxon>
        <taxon>Schaalia</taxon>
    </lineage>
</organism>
<feature type="domain" description="ABC transmembrane type-1" evidence="9">
    <location>
        <begin position="48"/>
        <end position="328"/>
    </location>
</feature>
<dbReference type="InterPro" id="IPR027417">
    <property type="entry name" value="P-loop_NTPase"/>
</dbReference>
<evidence type="ECO:0000256" key="7">
    <source>
        <dbReference type="SAM" id="Phobius"/>
    </source>
</evidence>
<dbReference type="RefSeq" id="WP_380971396.1">
    <property type="nucleotide sequence ID" value="NZ_JBHTEF010000001.1"/>
</dbReference>
<dbReference type="GO" id="GO:0005524">
    <property type="term" value="F:ATP binding"/>
    <property type="evidence" value="ECO:0007669"/>
    <property type="project" value="UniProtKB-KW"/>
</dbReference>
<dbReference type="Gene3D" id="1.20.1560.10">
    <property type="entry name" value="ABC transporter type 1, transmembrane domain"/>
    <property type="match status" value="1"/>
</dbReference>
<evidence type="ECO:0000256" key="2">
    <source>
        <dbReference type="ARBA" id="ARBA00022692"/>
    </source>
</evidence>
<evidence type="ECO:0000313" key="11">
    <source>
        <dbReference type="Proteomes" id="UP001596527"/>
    </source>
</evidence>
<evidence type="ECO:0000256" key="4">
    <source>
        <dbReference type="ARBA" id="ARBA00022840"/>
    </source>
</evidence>
<feature type="transmembrane region" description="Helical" evidence="7">
    <location>
        <begin position="184"/>
        <end position="203"/>
    </location>
</feature>
<evidence type="ECO:0000256" key="6">
    <source>
        <dbReference type="ARBA" id="ARBA00023136"/>
    </source>
</evidence>
<evidence type="ECO:0000259" key="9">
    <source>
        <dbReference type="PROSITE" id="PS50929"/>
    </source>
</evidence>
<keyword evidence="3" id="KW-0547">Nucleotide-binding</keyword>
<evidence type="ECO:0000256" key="5">
    <source>
        <dbReference type="ARBA" id="ARBA00022989"/>
    </source>
</evidence>
<dbReference type="Pfam" id="PF00664">
    <property type="entry name" value="ABC_membrane"/>
    <property type="match status" value="1"/>
</dbReference>
<evidence type="ECO:0000313" key="10">
    <source>
        <dbReference type="EMBL" id="MFC7579857.1"/>
    </source>
</evidence>
<protein>
    <submittedName>
        <fullName evidence="10">ABC transporter ATP-binding protein</fullName>
    </submittedName>
</protein>
<dbReference type="SMART" id="SM00382">
    <property type="entry name" value="AAA"/>
    <property type="match status" value="1"/>
</dbReference>
<dbReference type="InterPro" id="IPR003439">
    <property type="entry name" value="ABC_transporter-like_ATP-bd"/>
</dbReference>
<evidence type="ECO:0000259" key="8">
    <source>
        <dbReference type="PROSITE" id="PS50893"/>
    </source>
</evidence>
<dbReference type="PROSITE" id="PS00211">
    <property type="entry name" value="ABC_TRANSPORTER_1"/>
    <property type="match status" value="1"/>
</dbReference>
<feature type="transmembrane region" description="Helical" evidence="7">
    <location>
        <begin position="60"/>
        <end position="81"/>
    </location>
</feature>
<keyword evidence="4 10" id="KW-0067">ATP-binding</keyword>
<dbReference type="InterPro" id="IPR011527">
    <property type="entry name" value="ABC1_TM_dom"/>
</dbReference>
<dbReference type="Gene3D" id="3.40.50.300">
    <property type="entry name" value="P-loop containing nucleotide triphosphate hydrolases"/>
    <property type="match status" value="1"/>
</dbReference>
<comment type="caution">
    <text evidence="10">The sequence shown here is derived from an EMBL/GenBank/DDBJ whole genome shotgun (WGS) entry which is preliminary data.</text>
</comment>
<accession>A0ABW2SIA0</accession>
<name>A0ABW2SIA0_9ACTO</name>
<dbReference type="PROSITE" id="PS50893">
    <property type="entry name" value="ABC_TRANSPORTER_2"/>
    <property type="match status" value="1"/>
</dbReference>
<keyword evidence="5 7" id="KW-1133">Transmembrane helix</keyword>
<feature type="transmembrane region" description="Helical" evidence="7">
    <location>
        <begin position="87"/>
        <end position="112"/>
    </location>
</feature>
<dbReference type="PANTHER" id="PTHR24221:SF654">
    <property type="entry name" value="ATP-BINDING CASSETTE SUB-FAMILY B MEMBER 6"/>
    <property type="match status" value="1"/>
</dbReference>
<keyword evidence="2 7" id="KW-0812">Transmembrane</keyword>
<proteinExistence type="predicted"/>
<evidence type="ECO:0000256" key="1">
    <source>
        <dbReference type="ARBA" id="ARBA00004651"/>
    </source>
</evidence>
<dbReference type="InterPro" id="IPR039421">
    <property type="entry name" value="Type_1_exporter"/>
</dbReference>
<comment type="subcellular location">
    <subcellularLocation>
        <location evidence="1">Cell membrane</location>
        <topology evidence="1">Multi-pass membrane protein</topology>
    </subcellularLocation>
</comment>
<gene>
    <name evidence="10" type="ORF">ACFQWG_01250</name>
</gene>
<dbReference type="InterPro" id="IPR003593">
    <property type="entry name" value="AAA+_ATPase"/>
</dbReference>
<dbReference type="EMBL" id="JBHTEF010000001">
    <property type="protein sequence ID" value="MFC7579857.1"/>
    <property type="molecule type" value="Genomic_DNA"/>
</dbReference>
<keyword evidence="6 7" id="KW-0472">Membrane</keyword>
<feature type="transmembrane region" description="Helical" evidence="7">
    <location>
        <begin position="263"/>
        <end position="289"/>
    </location>
</feature>
<keyword evidence="11" id="KW-1185">Reference proteome</keyword>
<feature type="domain" description="ABC transporter" evidence="8">
    <location>
        <begin position="360"/>
        <end position="595"/>
    </location>
</feature>
<dbReference type="SUPFAM" id="SSF90123">
    <property type="entry name" value="ABC transporter transmembrane region"/>
    <property type="match status" value="1"/>
</dbReference>
<dbReference type="InterPro" id="IPR017871">
    <property type="entry name" value="ABC_transporter-like_CS"/>
</dbReference>
<dbReference type="Proteomes" id="UP001596527">
    <property type="component" value="Unassembled WGS sequence"/>
</dbReference>
<dbReference type="PROSITE" id="PS50929">
    <property type="entry name" value="ABC_TM1F"/>
    <property type="match status" value="1"/>
</dbReference>
<sequence>MSATKPYRDEAGTTGPAEDVELPAGRSLIASFSRLISASARPTLDKTLALSVISGAVRGISLVLLLPAAVALSTGGAAWGLRLPGWLGVLLVLALAGANIEYVQAMVGYSVALDLIRTVHRRLGDRLARLPLGWFRDSAAGRLSRLVSKELLSLGEALAHMVATATSLAASAAVMILGSWIWDWRLGVVLTISVPVYALALWAGKRAITRGKRISDPAEEELSDRIVEFARCQGALRSCGRSTEFTPLVEASRESSATQHRDLWWGMLANLLHGMAGQMIVVALITVAARLALGGDLGPVEAIAFIGLSLRFMQTLEELGGKVMGIEERRVMIDHVDEILLSPVLPEPSESSPVARPGHIELEDVDFSYEPGHQVLHSISLEAPSGSMCALVGPSGCGKTTIAKLVARFYDVDRGVVRVGGDDVRDQRTEDLMAQLSMVFQDVYLFDDTLEANIRVGDPNASGDEVREAARLAGVTEIVERLPRGWETPVGEGGHALSGGERQRVSIARALLKRAPIVLLDEATSALDPENEANVLASMERLRETSTLLVIAHKLETIRTADQIVVLDDTGHIAQRGTHEELVGAPGRYRDFCRAREAAAGWKLA</sequence>
<feature type="transmembrane region" description="Helical" evidence="7">
    <location>
        <begin position="157"/>
        <end position="178"/>
    </location>
</feature>